<dbReference type="InterPro" id="IPR010982">
    <property type="entry name" value="Lambda_DNA-bd_dom_sf"/>
</dbReference>
<dbReference type="EMBL" id="LACI01000653">
    <property type="protein sequence ID" value="KJU86300.1"/>
    <property type="molecule type" value="Genomic_DNA"/>
</dbReference>
<evidence type="ECO:0000313" key="4">
    <source>
        <dbReference type="Proteomes" id="UP000033423"/>
    </source>
</evidence>
<evidence type="ECO:0000259" key="2">
    <source>
        <dbReference type="Pfam" id="PF13464"/>
    </source>
</evidence>
<comment type="caution">
    <text evidence="3">The sequence shown here is derived from an EMBL/GenBank/DDBJ whole genome shotgun (WGS) entry which is preliminary data.</text>
</comment>
<keyword evidence="1" id="KW-1133">Transmembrane helix</keyword>
<organism evidence="3 4">
    <name type="scientific">Candidatus Magnetobacterium bavaricum</name>
    <dbReference type="NCBI Taxonomy" id="29290"/>
    <lineage>
        <taxon>Bacteria</taxon>
        <taxon>Pseudomonadati</taxon>
        <taxon>Nitrospirota</taxon>
        <taxon>Thermodesulfovibrionia</taxon>
        <taxon>Thermodesulfovibrionales</taxon>
        <taxon>Candidatus Magnetobacteriaceae</taxon>
        <taxon>Candidatus Magnetobacterium</taxon>
    </lineage>
</organism>
<dbReference type="Proteomes" id="UP000033423">
    <property type="component" value="Unassembled WGS sequence"/>
</dbReference>
<keyword evidence="1" id="KW-0472">Membrane</keyword>
<sequence length="248" mass="27468">MIGEYLRGLRAQAGMSLKEIAIKTRVRSEYLEALEQERFDKIPAEIYIKGYIRSYLKAISVNPAEGLRIYNEQILKSREADLSMQEPEKKALLPIRQLLYTAIALIGVAVAVFLFYQRHVPPLSVKKIPLNGTMISKNIVNSDFKDAQHPDLPKSAVVKAPVPVIDTSMVVKHNLSLEVLETTWISITIDGKDKKAMTLMPGDTAQWTGDDNFSLKLGNAGGVRVTFDGKDFGAPGPRGSVLTVNFPQ</sequence>
<gene>
    <name evidence="3" type="ORF">MBAV_001489</name>
</gene>
<dbReference type="InterPro" id="IPR050400">
    <property type="entry name" value="Bact_Cytoskel_RodZ"/>
</dbReference>
<dbReference type="Pfam" id="PF13464">
    <property type="entry name" value="RodZ_C"/>
    <property type="match status" value="1"/>
</dbReference>
<keyword evidence="1" id="KW-0812">Transmembrane</keyword>
<dbReference type="InterPro" id="IPR001387">
    <property type="entry name" value="Cro/C1-type_HTH"/>
</dbReference>
<dbReference type="PANTHER" id="PTHR34475:SF1">
    <property type="entry name" value="CYTOSKELETON PROTEIN RODZ"/>
    <property type="match status" value="1"/>
</dbReference>
<reference evidence="3 4" key="1">
    <citation type="submission" date="2015-02" db="EMBL/GenBank/DDBJ databases">
        <title>Single-cell genomics of uncultivated deep-branching MTB reveals a conserved set of magnetosome genes.</title>
        <authorList>
            <person name="Kolinko S."/>
            <person name="Richter M."/>
            <person name="Glockner F.O."/>
            <person name="Brachmann A."/>
            <person name="Schuler D."/>
        </authorList>
    </citation>
    <scope>NUCLEOTIDE SEQUENCE [LARGE SCALE GENOMIC DNA]</scope>
    <source>
        <strain evidence="3">TM-1</strain>
    </source>
</reference>
<dbReference type="Gene3D" id="1.10.260.40">
    <property type="entry name" value="lambda repressor-like DNA-binding domains"/>
    <property type="match status" value="1"/>
</dbReference>
<keyword evidence="4" id="KW-1185">Reference proteome</keyword>
<evidence type="ECO:0000313" key="3">
    <source>
        <dbReference type="EMBL" id="KJU86300.1"/>
    </source>
</evidence>
<accession>A0A0F3GWP5</accession>
<dbReference type="InterPro" id="IPR025194">
    <property type="entry name" value="RodZ-like_C"/>
</dbReference>
<proteinExistence type="predicted"/>
<feature type="transmembrane region" description="Helical" evidence="1">
    <location>
        <begin position="98"/>
        <end position="116"/>
    </location>
</feature>
<feature type="domain" description="Cytoskeleton protein RodZ-like C-terminal" evidence="2">
    <location>
        <begin position="177"/>
        <end position="243"/>
    </location>
</feature>
<dbReference type="AlphaFoldDB" id="A0A0F3GWP5"/>
<name>A0A0F3GWP5_9BACT</name>
<dbReference type="PANTHER" id="PTHR34475">
    <property type="match status" value="1"/>
</dbReference>
<evidence type="ECO:0000256" key="1">
    <source>
        <dbReference type="SAM" id="Phobius"/>
    </source>
</evidence>
<dbReference type="CDD" id="cd00093">
    <property type="entry name" value="HTH_XRE"/>
    <property type="match status" value="1"/>
</dbReference>
<protein>
    <submittedName>
        <fullName evidence="3">XRE family transcriptional regulator</fullName>
    </submittedName>
</protein>
<dbReference type="GO" id="GO:0003677">
    <property type="term" value="F:DNA binding"/>
    <property type="evidence" value="ECO:0007669"/>
    <property type="project" value="InterPro"/>
</dbReference>
<dbReference type="Pfam" id="PF13413">
    <property type="entry name" value="HTH_25"/>
    <property type="match status" value="1"/>
</dbReference>